<gene>
    <name evidence="2" type="ORF">ElyMa_002752500</name>
</gene>
<evidence type="ECO:0000259" key="1">
    <source>
        <dbReference type="Pfam" id="PF12146"/>
    </source>
</evidence>
<comment type="caution">
    <text evidence="2">The sequence shown here is derived from an EMBL/GenBank/DDBJ whole genome shotgun (WGS) entry which is preliminary data.</text>
</comment>
<reference evidence="2 3" key="1">
    <citation type="journal article" date="2021" name="Elife">
        <title>Chloroplast acquisition without the gene transfer in kleptoplastic sea slugs, Plakobranchus ocellatus.</title>
        <authorList>
            <person name="Maeda T."/>
            <person name="Takahashi S."/>
            <person name="Yoshida T."/>
            <person name="Shimamura S."/>
            <person name="Takaki Y."/>
            <person name="Nagai Y."/>
            <person name="Toyoda A."/>
            <person name="Suzuki Y."/>
            <person name="Arimoto A."/>
            <person name="Ishii H."/>
            <person name="Satoh N."/>
            <person name="Nishiyama T."/>
            <person name="Hasebe M."/>
            <person name="Maruyama T."/>
            <person name="Minagawa J."/>
            <person name="Obokata J."/>
            <person name="Shigenobu S."/>
        </authorList>
    </citation>
    <scope>NUCLEOTIDE SEQUENCE [LARGE SCALE GENOMIC DNA]</scope>
</reference>
<dbReference type="InterPro" id="IPR029058">
    <property type="entry name" value="AB_hydrolase_fold"/>
</dbReference>
<dbReference type="Proteomes" id="UP000762676">
    <property type="component" value="Unassembled WGS sequence"/>
</dbReference>
<protein>
    <submittedName>
        <fullName evidence="2">Monoglyceride lipase</fullName>
    </submittedName>
</protein>
<dbReference type="SUPFAM" id="SSF53474">
    <property type="entry name" value="alpha/beta-Hydrolases"/>
    <property type="match status" value="1"/>
</dbReference>
<proteinExistence type="predicted"/>
<name>A0AAV4HM92_9GAST</name>
<dbReference type="Pfam" id="PF12146">
    <property type="entry name" value="Hydrolase_4"/>
    <property type="match status" value="1"/>
</dbReference>
<evidence type="ECO:0000313" key="2">
    <source>
        <dbReference type="EMBL" id="GFR97725.1"/>
    </source>
</evidence>
<dbReference type="InterPro" id="IPR022742">
    <property type="entry name" value="Hydrolase_4"/>
</dbReference>
<sequence>MENKDVVKTFTVDINNKDSEGSFVNENGLRIYCKYWSTELESPRALVFVCHGAGEHVGPYTQLAELFTTQNFYVFGHDHRVIKEFGEQESRDTLATRIRMAA</sequence>
<dbReference type="EMBL" id="BMAT01005644">
    <property type="protein sequence ID" value="GFR97725.1"/>
    <property type="molecule type" value="Genomic_DNA"/>
</dbReference>
<keyword evidence="3" id="KW-1185">Reference proteome</keyword>
<accession>A0AAV4HM92</accession>
<feature type="domain" description="Serine aminopeptidase S33" evidence="1">
    <location>
        <begin position="42"/>
        <end position="80"/>
    </location>
</feature>
<evidence type="ECO:0000313" key="3">
    <source>
        <dbReference type="Proteomes" id="UP000762676"/>
    </source>
</evidence>
<dbReference type="Gene3D" id="3.40.50.1820">
    <property type="entry name" value="alpha/beta hydrolase"/>
    <property type="match status" value="1"/>
</dbReference>
<dbReference type="AlphaFoldDB" id="A0AAV4HM92"/>
<organism evidence="2 3">
    <name type="scientific">Elysia marginata</name>
    <dbReference type="NCBI Taxonomy" id="1093978"/>
    <lineage>
        <taxon>Eukaryota</taxon>
        <taxon>Metazoa</taxon>
        <taxon>Spiralia</taxon>
        <taxon>Lophotrochozoa</taxon>
        <taxon>Mollusca</taxon>
        <taxon>Gastropoda</taxon>
        <taxon>Heterobranchia</taxon>
        <taxon>Euthyneura</taxon>
        <taxon>Panpulmonata</taxon>
        <taxon>Sacoglossa</taxon>
        <taxon>Placobranchoidea</taxon>
        <taxon>Plakobranchidae</taxon>
        <taxon>Elysia</taxon>
    </lineage>
</organism>